<feature type="domain" description="DUF2786" evidence="1">
    <location>
        <begin position="6"/>
        <end position="44"/>
    </location>
</feature>
<organism evidence="3 4">
    <name type="scientific">Desulforamulus reducens (strain ATCC BAA-1160 / DSM 100696 / MI-1)</name>
    <name type="common">Desulfotomaculum reducens</name>
    <dbReference type="NCBI Taxonomy" id="349161"/>
    <lineage>
        <taxon>Bacteria</taxon>
        <taxon>Bacillati</taxon>
        <taxon>Bacillota</taxon>
        <taxon>Clostridia</taxon>
        <taxon>Eubacteriales</taxon>
        <taxon>Peptococcaceae</taxon>
        <taxon>Desulforamulus</taxon>
    </lineage>
</organism>
<dbReference type="Proteomes" id="UP000001556">
    <property type="component" value="Chromosome"/>
</dbReference>
<dbReference type="InterPro" id="IPR024498">
    <property type="entry name" value="DUF2786"/>
</dbReference>
<sequence length="222" mass="25236">MMIDEKIINKIRKVLALTKSTYQEEAQAALLKAQELMAQHGLTMAEIEISQETGKEKQVEDICISEKRRNTWFEKSLAGIIGENFRCHPYAVLGEGIYFIGLKEDVEIAKEVYLYALNTMLYLSNNYVKTNRNPVVSINSRHLKNDYLTGFLKGLRDKFKEQIESKGYALILAKDALVIQTVNEKKLQKGQKSRIVTGGSADAKEAGYRDGKSFNEKQKIIH</sequence>
<dbReference type="HOGENOM" id="CLU_074062_1_0_9"/>
<dbReference type="KEGG" id="drm:Dred_0988"/>
<proteinExistence type="predicted"/>
<dbReference type="AlphaFoldDB" id="A4J370"/>
<evidence type="ECO:0000259" key="1">
    <source>
        <dbReference type="Pfam" id="PF10979"/>
    </source>
</evidence>
<dbReference type="Pfam" id="PF10979">
    <property type="entry name" value="DUF2786"/>
    <property type="match status" value="1"/>
</dbReference>
<dbReference type="Pfam" id="PF23771">
    <property type="entry name" value="DUF7168"/>
    <property type="match status" value="1"/>
</dbReference>
<evidence type="ECO:0000259" key="2">
    <source>
        <dbReference type="Pfam" id="PF23771"/>
    </source>
</evidence>
<dbReference type="eggNOG" id="COG1451">
    <property type="taxonomic scope" value="Bacteria"/>
</dbReference>
<protein>
    <submittedName>
        <fullName evidence="3">Uncharacterized protein</fullName>
    </submittedName>
</protein>
<dbReference type="EMBL" id="CP000612">
    <property type="protein sequence ID" value="ABO49523.1"/>
    <property type="molecule type" value="Genomic_DNA"/>
</dbReference>
<feature type="domain" description="DUF7168" evidence="2">
    <location>
        <begin position="60"/>
        <end position="186"/>
    </location>
</feature>
<name>A4J370_DESRM</name>
<dbReference type="RefSeq" id="WP_011877352.1">
    <property type="nucleotide sequence ID" value="NC_009253.1"/>
</dbReference>
<dbReference type="InterPro" id="IPR055592">
    <property type="entry name" value="DUF7168"/>
</dbReference>
<evidence type="ECO:0000313" key="4">
    <source>
        <dbReference type="Proteomes" id="UP000001556"/>
    </source>
</evidence>
<dbReference type="STRING" id="349161.Dred_0988"/>
<gene>
    <name evidence="3" type="ordered locus">Dred_0988</name>
</gene>
<keyword evidence="4" id="KW-1185">Reference proteome</keyword>
<reference evidence="3 4" key="1">
    <citation type="submission" date="2007-03" db="EMBL/GenBank/DDBJ databases">
        <title>Complete sequence of Desulfotomaculum reducens MI-1.</title>
        <authorList>
            <consortium name="US DOE Joint Genome Institute"/>
            <person name="Copeland A."/>
            <person name="Lucas S."/>
            <person name="Lapidus A."/>
            <person name="Barry K."/>
            <person name="Detter J.C."/>
            <person name="Glavina del Rio T."/>
            <person name="Hammon N."/>
            <person name="Israni S."/>
            <person name="Dalin E."/>
            <person name="Tice H."/>
            <person name="Pitluck S."/>
            <person name="Sims D."/>
            <person name="Brettin T."/>
            <person name="Bruce D."/>
            <person name="Han C."/>
            <person name="Tapia R."/>
            <person name="Schmutz J."/>
            <person name="Larimer F."/>
            <person name="Land M."/>
            <person name="Hauser L."/>
            <person name="Kyrpides N."/>
            <person name="Kim E."/>
            <person name="Tebo B.M."/>
            <person name="Richardson P."/>
        </authorList>
    </citation>
    <scope>NUCLEOTIDE SEQUENCE [LARGE SCALE GENOMIC DNA]</scope>
    <source>
        <strain evidence="3 4">MI-1</strain>
    </source>
</reference>
<accession>A4J370</accession>
<evidence type="ECO:0000313" key="3">
    <source>
        <dbReference type="EMBL" id="ABO49523.1"/>
    </source>
</evidence>